<evidence type="ECO:0000256" key="4">
    <source>
        <dbReference type="ARBA" id="ARBA00022989"/>
    </source>
</evidence>
<evidence type="ECO:0000256" key="3">
    <source>
        <dbReference type="ARBA" id="ARBA00022692"/>
    </source>
</evidence>
<dbReference type="InterPro" id="IPR020846">
    <property type="entry name" value="MFS_dom"/>
</dbReference>
<evidence type="ECO:0000313" key="9">
    <source>
        <dbReference type="Proteomes" id="UP000324241"/>
    </source>
</evidence>
<dbReference type="InterPro" id="IPR036259">
    <property type="entry name" value="MFS_trans_sf"/>
</dbReference>
<dbReference type="GeneID" id="54328021"/>
<evidence type="ECO:0000259" key="7">
    <source>
        <dbReference type="PROSITE" id="PS50850"/>
    </source>
</evidence>
<dbReference type="InterPro" id="IPR011701">
    <property type="entry name" value="MFS"/>
</dbReference>
<evidence type="ECO:0000256" key="1">
    <source>
        <dbReference type="ARBA" id="ARBA00004141"/>
    </source>
</evidence>
<dbReference type="OrthoDB" id="5086884at2759"/>
<dbReference type="PANTHER" id="PTHR23506">
    <property type="entry name" value="GH10249P"/>
    <property type="match status" value="1"/>
</dbReference>
<dbReference type="EMBL" id="QUQM01000004">
    <property type="protein sequence ID" value="KAA8646644.1"/>
    <property type="molecule type" value="Genomic_DNA"/>
</dbReference>
<keyword evidence="5 6" id="KW-0472">Membrane</keyword>
<reference evidence="8 9" key="1">
    <citation type="submission" date="2019-08" db="EMBL/GenBank/DDBJ databases">
        <title>The genome sequence of a newly discovered highly antifungal drug resistant Aspergillus species, Aspergillus tanneri NIH 1004.</title>
        <authorList>
            <person name="Mounaud S."/>
            <person name="Singh I."/>
            <person name="Joardar V."/>
            <person name="Pakala S."/>
            <person name="Pakala S."/>
            <person name="Venepally P."/>
            <person name="Chung J.K."/>
            <person name="Losada L."/>
            <person name="Nierman W.C."/>
        </authorList>
    </citation>
    <scope>NUCLEOTIDE SEQUENCE [LARGE SCALE GENOMIC DNA]</scope>
    <source>
        <strain evidence="8 9">NIH1004</strain>
    </source>
</reference>
<dbReference type="AlphaFoldDB" id="A0A5M9MMK5"/>
<name>A0A5M9MMK5_9EURO</name>
<protein>
    <recommendedName>
        <fullName evidence="7">Major facilitator superfamily (MFS) profile domain-containing protein</fullName>
    </recommendedName>
</protein>
<feature type="domain" description="Major facilitator superfamily (MFS) profile" evidence="7">
    <location>
        <begin position="13"/>
        <end position="128"/>
    </location>
</feature>
<comment type="caution">
    <text evidence="8">The sequence shown here is derived from an EMBL/GenBank/DDBJ whole genome shotgun (WGS) entry which is preliminary data.</text>
</comment>
<dbReference type="Proteomes" id="UP000324241">
    <property type="component" value="Unassembled WGS sequence"/>
</dbReference>
<dbReference type="GO" id="GO:0022857">
    <property type="term" value="F:transmembrane transporter activity"/>
    <property type="evidence" value="ECO:0007669"/>
    <property type="project" value="InterPro"/>
</dbReference>
<feature type="transmembrane region" description="Helical" evidence="6">
    <location>
        <begin position="84"/>
        <end position="102"/>
    </location>
</feature>
<feature type="transmembrane region" description="Helical" evidence="6">
    <location>
        <begin position="12"/>
        <end position="35"/>
    </location>
</feature>
<dbReference type="Pfam" id="PF07690">
    <property type="entry name" value="MFS_1"/>
    <property type="match status" value="1"/>
</dbReference>
<evidence type="ECO:0000256" key="5">
    <source>
        <dbReference type="ARBA" id="ARBA00023136"/>
    </source>
</evidence>
<evidence type="ECO:0000256" key="2">
    <source>
        <dbReference type="ARBA" id="ARBA00022448"/>
    </source>
</evidence>
<dbReference type="SUPFAM" id="SSF103473">
    <property type="entry name" value="MFS general substrate transporter"/>
    <property type="match status" value="1"/>
</dbReference>
<dbReference type="VEuPathDB" id="FungiDB:EYZ11_011837"/>
<evidence type="ECO:0000313" key="8">
    <source>
        <dbReference type="EMBL" id="KAA8646644.1"/>
    </source>
</evidence>
<comment type="subcellular location">
    <subcellularLocation>
        <location evidence="1">Membrane</location>
        <topology evidence="1">Multi-pass membrane protein</topology>
    </subcellularLocation>
</comment>
<organism evidence="8 9">
    <name type="scientific">Aspergillus tanneri</name>
    <dbReference type="NCBI Taxonomy" id="1220188"/>
    <lineage>
        <taxon>Eukaryota</taxon>
        <taxon>Fungi</taxon>
        <taxon>Dikarya</taxon>
        <taxon>Ascomycota</taxon>
        <taxon>Pezizomycotina</taxon>
        <taxon>Eurotiomycetes</taxon>
        <taxon>Eurotiomycetidae</taxon>
        <taxon>Eurotiales</taxon>
        <taxon>Aspergillaceae</taxon>
        <taxon>Aspergillus</taxon>
        <taxon>Aspergillus subgen. Circumdati</taxon>
    </lineage>
</organism>
<accession>A0A5M9MMK5</accession>
<dbReference type="RefSeq" id="XP_033426005.1">
    <property type="nucleotide sequence ID" value="XM_033569973.1"/>
</dbReference>
<dbReference type="PANTHER" id="PTHR23506:SF23">
    <property type="entry name" value="GH10249P"/>
    <property type="match status" value="1"/>
</dbReference>
<keyword evidence="4 6" id="KW-1133">Transmembrane helix</keyword>
<feature type="transmembrane region" description="Helical" evidence="6">
    <location>
        <begin position="55"/>
        <end position="75"/>
    </location>
</feature>
<evidence type="ECO:0000256" key="6">
    <source>
        <dbReference type="SAM" id="Phobius"/>
    </source>
</evidence>
<proteinExistence type="predicted"/>
<dbReference type="Gene3D" id="1.20.1250.20">
    <property type="entry name" value="MFS general substrate transporter like domains"/>
    <property type="match status" value="1"/>
</dbReference>
<keyword evidence="2" id="KW-0813">Transport</keyword>
<dbReference type="InterPro" id="IPR050930">
    <property type="entry name" value="MFS_Vesicular_Transporter"/>
</dbReference>
<keyword evidence="3 6" id="KW-0812">Transmembrane</keyword>
<sequence>MMLPKWRSSTAFVTVVVCVAVFTDIFLYGLVVPMLPFALADRLGLAEGDIQRWNSILLAVYGASILLGSLLFGWVGDRTKTKQLPFMLGLVVVGGATLLFSLTTSLPLILFARVLQGLSTAIVFTIGF</sequence>
<dbReference type="PROSITE" id="PS50850">
    <property type="entry name" value="MFS"/>
    <property type="match status" value="1"/>
</dbReference>
<dbReference type="GO" id="GO:0016020">
    <property type="term" value="C:membrane"/>
    <property type="evidence" value="ECO:0007669"/>
    <property type="project" value="UniProtKB-SubCell"/>
</dbReference>
<gene>
    <name evidence="8" type="ORF">ATNIH1004_005319</name>
</gene>